<feature type="compositionally biased region" description="Low complexity" evidence="1">
    <location>
        <begin position="16"/>
        <end position="29"/>
    </location>
</feature>
<accession>A0A9P0CYV4</accession>
<dbReference type="InterPro" id="IPR012337">
    <property type="entry name" value="RNaseH-like_sf"/>
</dbReference>
<dbReference type="OrthoDB" id="6781255at2759"/>
<dbReference type="Proteomes" id="UP001153636">
    <property type="component" value="Chromosome 2"/>
</dbReference>
<dbReference type="AlphaFoldDB" id="A0A9P0CYV4"/>
<protein>
    <submittedName>
        <fullName evidence="2">Uncharacterized protein</fullName>
    </submittedName>
</protein>
<name>A0A9P0CYV4_9CUCU</name>
<gene>
    <name evidence="2" type="ORF">PSYICH_LOCUS7282</name>
</gene>
<evidence type="ECO:0000313" key="3">
    <source>
        <dbReference type="Proteomes" id="UP001153636"/>
    </source>
</evidence>
<keyword evidence="3" id="KW-1185">Reference proteome</keyword>
<sequence>MDRFIIRTKIVKQSETDQASTSHQSQTSSDEFDDQSNENAQDSSMKVDSDPTARKRKIYDVKYRENWKIEFKWLTEKSQKAYCTFCNKSLSGGKKHLQRHSESEIHKKNERKLQGTVDIPTTLAKVPSNLFNKEVKSTELKLVMFAMEHNLSFVLFEHLPKFICSLPEKSVLQSVKCSRTKAASLVNNKIGPFSQAALADILKKCFFSIIIDETTDISAKKCLVIIVRYFSQIEKKVDSFFGLIEVVSATADSIFKAVISLIEKLNIPIANIIGFSSDNASVMMGHINGVKAKFMEIIPNIFVMGCLSHSMHLCASKACAKLPNEVEDFARNIYNYFAHSAKRQHDFKEFQQFAEAEPHKLPRPCQTRWLSLEAVVNRILEQWDALILYFQSEALLENVYGAQEILNSLINIKFKIYFRFLQHILKIVCKMNLEFQSESPRIHKLIPIISMYFRTICNFFLKSEVMTKIEIARINPQNPDYFKTLDDIYFGANFEMELNKNIHKLSKPELEQIKLNCLNFYIVLCTEIRTRVDFKN</sequence>
<dbReference type="SUPFAM" id="SSF53098">
    <property type="entry name" value="Ribonuclease H-like"/>
    <property type="match status" value="1"/>
</dbReference>
<reference evidence="2" key="1">
    <citation type="submission" date="2022-01" db="EMBL/GenBank/DDBJ databases">
        <authorList>
            <person name="King R."/>
        </authorList>
    </citation>
    <scope>NUCLEOTIDE SEQUENCE</scope>
</reference>
<dbReference type="PANTHER" id="PTHR37162">
    <property type="entry name" value="HAT FAMILY DIMERISATION DOMAINCONTAINING PROTEIN-RELATED"/>
    <property type="match status" value="1"/>
</dbReference>
<proteinExistence type="predicted"/>
<evidence type="ECO:0000256" key="1">
    <source>
        <dbReference type="SAM" id="MobiDB-lite"/>
    </source>
</evidence>
<evidence type="ECO:0000313" key="2">
    <source>
        <dbReference type="EMBL" id="CAH1106766.1"/>
    </source>
</evidence>
<organism evidence="2 3">
    <name type="scientific">Psylliodes chrysocephalus</name>
    <dbReference type="NCBI Taxonomy" id="3402493"/>
    <lineage>
        <taxon>Eukaryota</taxon>
        <taxon>Metazoa</taxon>
        <taxon>Ecdysozoa</taxon>
        <taxon>Arthropoda</taxon>
        <taxon>Hexapoda</taxon>
        <taxon>Insecta</taxon>
        <taxon>Pterygota</taxon>
        <taxon>Neoptera</taxon>
        <taxon>Endopterygota</taxon>
        <taxon>Coleoptera</taxon>
        <taxon>Polyphaga</taxon>
        <taxon>Cucujiformia</taxon>
        <taxon>Chrysomeloidea</taxon>
        <taxon>Chrysomelidae</taxon>
        <taxon>Galerucinae</taxon>
        <taxon>Alticini</taxon>
        <taxon>Psylliodes</taxon>
    </lineage>
</organism>
<feature type="region of interest" description="Disordered" evidence="1">
    <location>
        <begin position="11"/>
        <end position="51"/>
    </location>
</feature>
<dbReference type="EMBL" id="OV651814">
    <property type="protein sequence ID" value="CAH1106766.1"/>
    <property type="molecule type" value="Genomic_DNA"/>
</dbReference>
<dbReference type="PANTHER" id="PTHR37162:SF1">
    <property type="entry name" value="BED-TYPE DOMAIN-CONTAINING PROTEIN"/>
    <property type="match status" value="1"/>
</dbReference>